<evidence type="ECO:0000313" key="3">
    <source>
        <dbReference type="Proteomes" id="UP001165427"/>
    </source>
</evidence>
<evidence type="ECO:0000256" key="1">
    <source>
        <dbReference type="SAM" id="SignalP"/>
    </source>
</evidence>
<dbReference type="AlphaFoldDB" id="A0AA41R4J7"/>
<sequence>MKAEVNLRAKAWVLVALFLLAACSAGAPVRDQRPIAVAVWDLEDLSVHPIDRIGMGELMAQQIAAHLEGRADYQVVERQRLLDVMEELHIGSSDLADASTRLQLGRIIGARQMVFGAYQAIGASLRLDVRRVDVGTGRVLNTATADAPVDNPSAWLSAAEQAAEALFP</sequence>
<feature type="signal peptide" evidence="1">
    <location>
        <begin position="1"/>
        <end position="27"/>
    </location>
</feature>
<proteinExistence type="predicted"/>
<dbReference type="GO" id="GO:0030288">
    <property type="term" value="C:outer membrane-bounded periplasmic space"/>
    <property type="evidence" value="ECO:0007669"/>
    <property type="project" value="InterPro"/>
</dbReference>
<accession>A0AA41R4J7</accession>
<dbReference type="InterPro" id="IPR005534">
    <property type="entry name" value="Curli_assmbl/transp-comp_CsgG"/>
</dbReference>
<dbReference type="RefSeq" id="WP_246911053.1">
    <property type="nucleotide sequence ID" value="NZ_JALJRB010000017.1"/>
</dbReference>
<comment type="caution">
    <text evidence="2">The sequence shown here is derived from an EMBL/GenBank/DDBJ whole genome shotgun (WGS) entry which is preliminary data.</text>
</comment>
<dbReference type="Proteomes" id="UP001165427">
    <property type="component" value="Unassembled WGS sequence"/>
</dbReference>
<gene>
    <name evidence="2" type="ORF">MRX98_14560</name>
</gene>
<reference evidence="2" key="1">
    <citation type="submission" date="2022-04" db="EMBL/GenBank/DDBJ databases">
        <title>Desulfatitalea alkaliphila sp. nov., a novel anaerobic sulfate-reducing bacterium isolated from terrestrial mud volcano, Taman Peninsula, Russia.</title>
        <authorList>
            <person name="Khomyakova M.A."/>
            <person name="Merkel A.Y."/>
            <person name="Slobodkin A.I."/>
        </authorList>
    </citation>
    <scope>NUCLEOTIDE SEQUENCE</scope>
    <source>
        <strain evidence="2">M08but</strain>
    </source>
</reference>
<dbReference type="Gene3D" id="3.40.50.10610">
    <property type="entry name" value="ABC-type transport auxiliary lipoprotein component"/>
    <property type="match status" value="1"/>
</dbReference>
<keyword evidence="3" id="KW-1185">Reference proteome</keyword>
<dbReference type="Pfam" id="PF03783">
    <property type="entry name" value="CsgG"/>
    <property type="match status" value="1"/>
</dbReference>
<evidence type="ECO:0000313" key="2">
    <source>
        <dbReference type="EMBL" id="MCJ8501802.1"/>
    </source>
</evidence>
<dbReference type="PROSITE" id="PS51257">
    <property type="entry name" value="PROKAR_LIPOPROTEIN"/>
    <property type="match status" value="1"/>
</dbReference>
<dbReference type="EMBL" id="JALJRB010000017">
    <property type="protein sequence ID" value="MCJ8501802.1"/>
    <property type="molecule type" value="Genomic_DNA"/>
</dbReference>
<organism evidence="2 3">
    <name type="scientific">Desulfatitalea alkaliphila</name>
    <dbReference type="NCBI Taxonomy" id="2929485"/>
    <lineage>
        <taxon>Bacteria</taxon>
        <taxon>Pseudomonadati</taxon>
        <taxon>Thermodesulfobacteriota</taxon>
        <taxon>Desulfobacteria</taxon>
        <taxon>Desulfobacterales</taxon>
        <taxon>Desulfosarcinaceae</taxon>
        <taxon>Desulfatitalea</taxon>
    </lineage>
</organism>
<keyword evidence="1" id="KW-0732">Signal</keyword>
<feature type="chain" id="PRO_5041436188" evidence="1">
    <location>
        <begin position="28"/>
        <end position="168"/>
    </location>
</feature>
<protein>
    <submittedName>
        <fullName evidence="2">CsgG/HfaB family protein</fullName>
    </submittedName>
</protein>
<name>A0AA41R4J7_9BACT</name>